<dbReference type="PROSITE" id="PS51482">
    <property type="entry name" value="DEGV"/>
    <property type="match status" value="1"/>
</dbReference>
<reference evidence="2 3" key="1">
    <citation type="submission" date="2019-11" db="EMBL/GenBank/DDBJ databases">
        <title>FDA dAtabase for Regulatory Grade micrObial Sequences (FDA-ARGOS): Supporting development and validation of Infectious Disease Dx tests.</title>
        <authorList>
            <person name="Turner S."/>
            <person name="Byrd R."/>
            <person name="Tallon L."/>
            <person name="Sadzewicz L."/>
            <person name="Vavikolanu K."/>
            <person name="Mehta A."/>
            <person name="Aluvathingal J."/>
            <person name="Nadendla S."/>
            <person name="Myers T."/>
            <person name="Yan Y."/>
            <person name="Sichtig H."/>
        </authorList>
    </citation>
    <scope>NUCLEOTIDE SEQUENCE [LARGE SCALE GENOMIC DNA]</scope>
    <source>
        <strain evidence="2 3">FDAARGOS_741</strain>
    </source>
</reference>
<dbReference type="GO" id="GO:0008289">
    <property type="term" value="F:lipid binding"/>
    <property type="evidence" value="ECO:0007669"/>
    <property type="project" value="UniProtKB-KW"/>
</dbReference>
<accession>A0AAP9HDJ1</accession>
<name>A0AAP9HDJ1_9BACL</name>
<keyword evidence="1" id="KW-0446">Lipid-binding</keyword>
<dbReference type="EMBL" id="CP046314">
    <property type="protein sequence ID" value="QGS09362.1"/>
    <property type="molecule type" value="Genomic_DNA"/>
</dbReference>
<dbReference type="Proteomes" id="UP000425411">
    <property type="component" value="Chromosome"/>
</dbReference>
<protein>
    <submittedName>
        <fullName evidence="2">DegV family EDD domain-containing protein</fullName>
    </submittedName>
</protein>
<keyword evidence="3" id="KW-1185">Reference proteome</keyword>
<sequence>MEKIAIVMDSTAYLPDELTKELNIRTVYLNIVIDGNSYKEVIDMPLDKYYDYLKDPNNSFPTTSQPAIGEVVSCLEKLKEEGYTDVIAIALSSGISGTFSSYSVADLMVDGINVYPFDSEVACHPEGYYAIKAAGLIKEGKSSKEIIATLDEMKKVSKAYFMADDLSHLQRSGRLNGAQAIVGNLLQVKPLLHFEDKVIVPFQKIRTYKKVVLRIYELFDEFYRQHKDENISVCILHVDALEKAEEIKNYMKEVYPNVNVEIDAITPVVSTHLGIGAIGFAWTIL</sequence>
<dbReference type="SUPFAM" id="SSF82549">
    <property type="entry name" value="DAK1/DegV-like"/>
    <property type="match status" value="1"/>
</dbReference>
<dbReference type="InterPro" id="IPR050270">
    <property type="entry name" value="DegV_domain_contain"/>
</dbReference>
<dbReference type="Pfam" id="PF02645">
    <property type="entry name" value="DegV"/>
    <property type="match status" value="1"/>
</dbReference>
<gene>
    <name evidence="2" type="ORF">FOC49_05495</name>
</gene>
<evidence type="ECO:0000313" key="2">
    <source>
        <dbReference type="EMBL" id="QGS09362.1"/>
    </source>
</evidence>
<dbReference type="InterPro" id="IPR043168">
    <property type="entry name" value="DegV_C"/>
</dbReference>
<dbReference type="PANTHER" id="PTHR33434:SF2">
    <property type="entry name" value="FATTY ACID-BINDING PROTEIN TM_1468"/>
    <property type="match status" value="1"/>
</dbReference>
<proteinExistence type="predicted"/>
<evidence type="ECO:0000256" key="1">
    <source>
        <dbReference type="ARBA" id="ARBA00023121"/>
    </source>
</evidence>
<evidence type="ECO:0000313" key="3">
    <source>
        <dbReference type="Proteomes" id="UP000425411"/>
    </source>
</evidence>
<dbReference type="PANTHER" id="PTHR33434">
    <property type="entry name" value="DEGV DOMAIN-CONTAINING PROTEIN DR_1986-RELATED"/>
    <property type="match status" value="1"/>
</dbReference>
<organism evidence="2 3">
    <name type="scientific">Gemella morbillorum</name>
    <dbReference type="NCBI Taxonomy" id="29391"/>
    <lineage>
        <taxon>Bacteria</taxon>
        <taxon>Bacillati</taxon>
        <taxon>Bacillota</taxon>
        <taxon>Bacilli</taxon>
        <taxon>Bacillales</taxon>
        <taxon>Gemellaceae</taxon>
        <taxon>Gemella</taxon>
    </lineage>
</organism>
<dbReference type="Gene3D" id="3.40.50.10170">
    <property type="match status" value="1"/>
</dbReference>
<dbReference type="AlphaFoldDB" id="A0AAP9HDJ1"/>
<dbReference type="InterPro" id="IPR003797">
    <property type="entry name" value="DegV"/>
</dbReference>
<dbReference type="NCBIfam" id="TIGR00762">
    <property type="entry name" value="DegV"/>
    <property type="match status" value="1"/>
</dbReference>
<dbReference type="Gene3D" id="3.30.1180.10">
    <property type="match status" value="1"/>
</dbReference>